<evidence type="ECO:0000313" key="3">
    <source>
        <dbReference type="Proteomes" id="UP001320420"/>
    </source>
</evidence>
<evidence type="ECO:0000256" key="1">
    <source>
        <dbReference type="SAM" id="SignalP"/>
    </source>
</evidence>
<comment type="caution">
    <text evidence="2">The sequence shown here is derived from an EMBL/GenBank/DDBJ whole genome shotgun (WGS) entry which is preliminary data.</text>
</comment>
<feature type="signal peptide" evidence="1">
    <location>
        <begin position="1"/>
        <end position="16"/>
    </location>
</feature>
<accession>A0AAN9UBS3</accession>
<dbReference type="Proteomes" id="UP001320420">
    <property type="component" value="Unassembled WGS sequence"/>
</dbReference>
<dbReference type="EMBL" id="JAKJXP020000118">
    <property type="protein sequence ID" value="KAK7744703.1"/>
    <property type="molecule type" value="Genomic_DNA"/>
</dbReference>
<reference evidence="2 3" key="1">
    <citation type="submission" date="2024-02" db="EMBL/GenBank/DDBJ databases">
        <title>De novo assembly and annotation of 12 fungi associated with fruit tree decline syndrome in Ontario, Canada.</title>
        <authorList>
            <person name="Sulman M."/>
            <person name="Ellouze W."/>
            <person name="Ilyukhin E."/>
        </authorList>
    </citation>
    <scope>NUCLEOTIDE SEQUENCE [LARGE SCALE GENOMIC DNA]</scope>
    <source>
        <strain evidence="2 3">M11/M66-122</strain>
    </source>
</reference>
<feature type="chain" id="PRO_5042895222" evidence="1">
    <location>
        <begin position="17"/>
        <end position="133"/>
    </location>
</feature>
<proteinExistence type="predicted"/>
<gene>
    <name evidence="2" type="ORF">SLS62_010122</name>
</gene>
<organism evidence="2 3">
    <name type="scientific">Diatrype stigma</name>
    <dbReference type="NCBI Taxonomy" id="117547"/>
    <lineage>
        <taxon>Eukaryota</taxon>
        <taxon>Fungi</taxon>
        <taxon>Dikarya</taxon>
        <taxon>Ascomycota</taxon>
        <taxon>Pezizomycotina</taxon>
        <taxon>Sordariomycetes</taxon>
        <taxon>Xylariomycetidae</taxon>
        <taxon>Xylariales</taxon>
        <taxon>Diatrypaceae</taxon>
        <taxon>Diatrype</taxon>
    </lineage>
</organism>
<sequence>MKFTQFLVTIINSVAAAKGLKSPLDGYTAVPMVFRGVNMTDSTEVVLSGTIQVGLLLDVDINFVCTRISCSWDAAIWFCNDTPVEKKHSCADLASFAVDIRSECHSLIGKDYVIQGQKFDVDDFNVIVGADDC</sequence>
<protein>
    <submittedName>
        <fullName evidence="2">Uncharacterized protein</fullName>
    </submittedName>
</protein>
<name>A0AAN9UBS3_9PEZI</name>
<keyword evidence="1" id="KW-0732">Signal</keyword>
<evidence type="ECO:0000313" key="2">
    <source>
        <dbReference type="EMBL" id="KAK7744703.1"/>
    </source>
</evidence>
<keyword evidence="3" id="KW-1185">Reference proteome</keyword>
<dbReference type="AlphaFoldDB" id="A0AAN9UBS3"/>